<protein>
    <submittedName>
        <fullName evidence="2">Uncharacterized protein</fullName>
    </submittedName>
</protein>
<sequence>MHMLRSIYRVGTVLFSFALALVFVMAGSELHAQAAEPATQVKQVSTSTEPTAGGYVLSYSDNEATRSATATLKIGTKYTLALRSPDVLVIKDGQDKTIESLASYKQQLEQRYPEVAVGAWILATDHEATITISQKPTATGLYGEEKISAPSKAWYNCMANHGIDGGIGRCCGRMWRVSRNWLHRRRSPRAVCSVRLAESLQECGTAEASGELQS</sequence>
<feature type="chain" id="PRO_5038066628" evidence="1">
    <location>
        <begin position="35"/>
        <end position="214"/>
    </location>
</feature>
<proteinExistence type="predicted"/>
<evidence type="ECO:0000256" key="1">
    <source>
        <dbReference type="SAM" id="SignalP"/>
    </source>
</evidence>
<organism evidence="2 3">
    <name type="scientific">Bifidobacterium crudilactis</name>
    <dbReference type="NCBI Taxonomy" id="327277"/>
    <lineage>
        <taxon>Bacteria</taxon>
        <taxon>Bacillati</taxon>
        <taxon>Actinomycetota</taxon>
        <taxon>Actinomycetes</taxon>
        <taxon>Bifidobacteriales</taxon>
        <taxon>Bifidobacteriaceae</taxon>
        <taxon>Bifidobacterium</taxon>
    </lineage>
</organism>
<feature type="signal peptide" evidence="1">
    <location>
        <begin position="1"/>
        <end position="34"/>
    </location>
</feature>
<evidence type="ECO:0000313" key="2">
    <source>
        <dbReference type="EMBL" id="NLT78841.1"/>
    </source>
</evidence>
<dbReference type="AlphaFoldDB" id="A0A971CXW2"/>
<gene>
    <name evidence="2" type="ORF">GXW98_00935</name>
</gene>
<accession>A0A971CXW2</accession>
<dbReference type="RefSeq" id="WP_034254608.1">
    <property type="nucleotide sequence ID" value="NZ_CP181270.1"/>
</dbReference>
<name>A0A971CXW2_9BIFI</name>
<reference evidence="2" key="1">
    <citation type="journal article" date="2020" name="Biotechnol. Biofuels">
        <title>New insights from the biogas microbiome by comprehensive genome-resolved metagenomics of nearly 1600 species originating from multiple anaerobic digesters.</title>
        <authorList>
            <person name="Campanaro S."/>
            <person name="Treu L."/>
            <person name="Rodriguez-R L.M."/>
            <person name="Kovalovszki A."/>
            <person name="Ziels R.M."/>
            <person name="Maus I."/>
            <person name="Zhu X."/>
            <person name="Kougias P.G."/>
            <person name="Basile A."/>
            <person name="Luo G."/>
            <person name="Schluter A."/>
            <person name="Konstantinidis K.T."/>
            <person name="Angelidaki I."/>
        </authorList>
    </citation>
    <scope>NUCLEOTIDE SEQUENCE</scope>
    <source>
        <strain evidence="2">AS01afH2WH_6</strain>
    </source>
</reference>
<dbReference type="Proteomes" id="UP000767327">
    <property type="component" value="Unassembled WGS sequence"/>
</dbReference>
<dbReference type="EMBL" id="JAAXZR010000005">
    <property type="protein sequence ID" value="NLT78841.1"/>
    <property type="molecule type" value="Genomic_DNA"/>
</dbReference>
<dbReference type="GeneID" id="78115904"/>
<reference evidence="2" key="2">
    <citation type="submission" date="2020-01" db="EMBL/GenBank/DDBJ databases">
        <authorList>
            <person name="Campanaro S."/>
        </authorList>
    </citation>
    <scope>NUCLEOTIDE SEQUENCE</scope>
    <source>
        <strain evidence="2">AS01afH2WH_6</strain>
    </source>
</reference>
<keyword evidence="1" id="KW-0732">Signal</keyword>
<evidence type="ECO:0000313" key="3">
    <source>
        <dbReference type="Proteomes" id="UP000767327"/>
    </source>
</evidence>
<comment type="caution">
    <text evidence="2">The sequence shown here is derived from an EMBL/GenBank/DDBJ whole genome shotgun (WGS) entry which is preliminary data.</text>
</comment>